<protein>
    <recommendedName>
        <fullName evidence="3">JmjC domain-containing protein</fullName>
    </recommendedName>
</protein>
<dbReference type="InterPro" id="IPR003347">
    <property type="entry name" value="JmjC_dom"/>
</dbReference>
<dbReference type="PROSITE" id="PS51184">
    <property type="entry name" value="JMJC"/>
    <property type="match status" value="1"/>
</dbReference>
<dbReference type="SUPFAM" id="SSF51197">
    <property type="entry name" value="Clavaminate synthase-like"/>
    <property type="match status" value="1"/>
</dbReference>
<organism evidence="4 5">
    <name type="scientific">Coccomyxa viridis</name>
    <dbReference type="NCBI Taxonomy" id="1274662"/>
    <lineage>
        <taxon>Eukaryota</taxon>
        <taxon>Viridiplantae</taxon>
        <taxon>Chlorophyta</taxon>
        <taxon>core chlorophytes</taxon>
        <taxon>Trebouxiophyceae</taxon>
        <taxon>Trebouxiophyceae incertae sedis</taxon>
        <taxon>Coccomyxaceae</taxon>
        <taxon>Coccomyxa</taxon>
    </lineage>
</organism>
<accession>A0AAV1I7M3</accession>
<evidence type="ECO:0000259" key="3">
    <source>
        <dbReference type="PROSITE" id="PS51184"/>
    </source>
</evidence>
<evidence type="ECO:0000256" key="1">
    <source>
        <dbReference type="ARBA" id="ARBA00006801"/>
    </source>
</evidence>
<gene>
    <name evidence="4" type="ORF">CVIRNUC_005006</name>
</gene>
<sequence>MRVRASKKARLAEARKPIDTETKLETDSPQKLWDEHISQRKPKLFHSQLKSGKWNTDAWLESFPEHLKEQAGNSAVEVEFRDADSTGFGHGQKTEMSFGAFLDRISKGDTSLYLTAQEPAWDEEHRVPKVLSQLLEKLQQDFPVVPEVLGYLVPHQINLWIGAAPEGSSSGLHHDYHDNLYCLLRGRKRFRLYPPAMARRLSTRGAIHKIHPNGRIVYEGQEGTRADGATEEQVKMFEARRSAEAELRAAEAECARQRSQSGAPSPQALARLDAAEQALDAALGDDLDNFAANGDASEDLNEENEEAPEDSSNEEDTDDTEAGSKIRQQSSPPAGGRKGGPEERLQEPDSFSRVRDLGRDEEEIRREFPDWPGSAAAIEVVVNEGQMLYLPAGWFHEVTSYGKQHIALSYWMHPPDNLAAGPEGFERPYTSDFWPQTWRALSDG</sequence>
<dbReference type="SMART" id="SM00558">
    <property type="entry name" value="JmjC"/>
    <property type="match status" value="1"/>
</dbReference>
<comment type="caution">
    <text evidence="4">The sequence shown here is derived from an EMBL/GenBank/DDBJ whole genome shotgun (WGS) entry which is preliminary data.</text>
</comment>
<feature type="compositionally biased region" description="Acidic residues" evidence="2">
    <location>
        <begin position="296"/>
        <end position="321"/>
    </location>
</feature>
<dbReference type="Gene3D" id="2.60.120.10">
    <property type="entry name" value="Jelly Rolls"/>
    <property type="match status" value="2"/>
</dbReference>
<dbReference type="InterPro" id="IPR014710">
    <property type="entry name" value="RmlC-like_jellyroll"/>
</dbReference>
<evidence type="ECO:0000313" key="4">
    <source>
        <dbReference type="EMBL" id="CAK0780305.1"/>
    </source>
</evidence>
<feature type="compositionally biased region" description="Basic and acidic residues" evidence="2">
    <location>
        <begin position="10"/>
        <end position="30"/>
    </location>
</feature>
<dbReference type="AlphaFoldDB" id="A0AAV1I7M3"/>
<comment type="similarity">
    <text evidence="1">Belongs to the JARID1 histone demethylase family.</text>
</comment>
<dbReference type="InterPro" id="IPR041667">
    <property type="entry name" value="Cupin_8"/>
</dbReference>
<dbReference type="Proteomes" id="UP001314263">
    <property type="component" value="Unassembled WGS sequence"/>
</dbReference>
<dbReference type="Pfam" id="PF13621">
    <property type="entry name" value="Cupin_8"/>
    <property type="match status" value="1"/>
</dbReference>
<dbReference type="PANTHER" id="PTHR12461">
    <property type="entry name" value="HYPOXIA-INDUCIBLE FACTOR 1 ALPHA INHIBITOR-RELATED"/>
    <property type="match status" value="1"/>
</dbReference>
<feature type="domain" description="JmjC" evidence="3">
    <location>
        <begin position="116"/>
        <end position="429"/>
    </location>
</feature>
<proteinExistence type="inferred from homology"/>
<feature type="region of interest" description="Disordered" evidence="2">
    <location>
        <begin position="1"/>
        <end position="30"/>
    </location>
</feature>
<evidence type="ECO:0000313" key="5">
    <source>
        <dbReference type="Proteomes" id="UP001314263"/>
    </source>
</evidence>
<dbReference type="PANTHER" id="PTHR12461:SF100">
    <property type="entry name" value="JMJC DOMAIN-CONTAINING PROTEIN 4"/>
    <property type="match status" value="1"/>
</dbReference>
<feature type="region of interest" description="Disordered" evidence="2">
    <location>
        <begin position="287"/>
        <end position="358"/>
    </location>
</feature>
<keyword evidence="5" id="KW-1185">Reference proteome</keyword>
<feature type="compositionally biased region" description="Basic and acidic residues" evidence="2">
    <location>
        <begin position="339"/>
        <end position="358"/>
    </location>
</feature>
<evidence type="ECO:0000256" key="2">
    <source>
        <dbReference type="SAM" id="MobiDB-lite"/>
    </source>
</evidence>
<reference evidence="4 5" key="1">
    <citation type="submission" date="2023-10" db="EMBL/GenBank/DDBJ databases">
        <authorList>
            <person name="Maclean D."/>
            <person name="Macfadyen A."/>
        </authorList>
    </citation>
    <scope>NUCLEOTIDE SEQUENCE [LARGE SCALE GENOMIC DNA]</scope>
</reference>
<dbReference type="EMBL" id="CAUYUE010000006">
    <property type="protein sequence ID" value="CAK0780305.1"/>
    <property type="molecule type" value="Genomic_DNA"/>
</dbReference>
<name>A0AAV1I7M3_9CHLO</name>